<feature type="compositionally biased region" description="Polar residues" evidence="1">
    <location>
        <begin position="228"/>
        <end position="256"/>
    </location>
</feature>
<name>A0A369JMY9_HYPMA</name>
<organism evidence="2 3">
    <name type="scientific">Hypsizygus marmoreus</name>
    <name type="common">White beech mushroom</name>
    <name type="synonym">Agaricus marmoreus</name>
    <dbReference type="NCBI Taxonomy" id="39966"/>
    <lineage>
        <taxon>Eukaryota</taxon>
        <taxon>Fungi</taxon>
        <taxon>Dikarya</taxon>
        <taxon>Basidiomycota</taxon>
        <taxon>Agaricomycotina</taxon>
        <taxon>Agaricomycetes</taxon>
        <taxon>Agaricomycetidae</taxon>
        <taxon>Agaricales</taxon>
        <taxon>Tricholomatineae</taxon>
        <taxon>Lyophyllaceae</taxon>
        <taxon>Hypsizygus</taxon>
    </lineage>
</organism>
<sequence>MSKEQSTSNAKLLGNNNPRGKNQHKDCPPSDDPRVPELLRAYQRKGIFDRKRISSLLRSEHGIKMSESTVARRRRELGLRGSGRTTQELPDSVKRQLVLDQLAKDPTGKIGAATVKTRIFRDTGIDLTREWIRNEMRILAPEAYEARRCCPRATARTSTNRTARVNPESSSSLITHCGSTGDLDADIDMNHDSPSRVSRAPSVSFSLNSTIWDDHSDVHERLALSTMEQSHNVETPTRSSLPQSHSELVPDNQPTCADSPAPSLPTLMDMLKDATPRMTDLTQSLRTMEHSTEPLKQAAYDGVLKCMEAAAMLERQLARVASRSAPHLLEGDVRTRR</sequence>
<dbReference type="AlphaFoldDB" id="A0A369JMY9"/>
<feature type="compositionally biased region" description="Polar residues" evidence="1">
    <location>
        <begin position="1"/>
        <end position="20"/>
    </location>
</feature>
<feature type="region of interest" description="Disordered" evidence="1">
    <location>
        <begin position="228"/>
        <end position="261"/>
    </location>
</feature>
<keyword evidence="3" id="KW-1185">Reference proteome</keyword>
<dbReference type="EMBL" id="LUEZ02000071">
    <property type="protein sequence ID" value="RDB20146.1"/>
    <property type="molecule type" value="Genomic_DNA"/>
</dbReference>
<comment type="caution">
    <text evidence="2">The sequence shown here is derived from an EMBL/GenBank/DDBJ whole genome shotgun (WGS) entry which is preliminary data.</text>
</comment>
<dbReference type="STRING" id="39966.A0A369JMY9"/>
<proteinExistence type="predicted"/>
<evidence type="ECO:0000256" key="1">
    <source>
        <dbReference type="SAM" id="MobiDB-lite"/>
    </source>
</evidence>
<feature type="compositionally biased region" description="Basic and acidic residues" evidence="1">
    <location>
        <begin position="23"/>
        <end position="35"/>
    </location>
</feature>
<evidence type="ECO:0000313" key="3">
    <source>
        <dbReference type="Proteomes" id="UP000076154"/>
    </source>
</evidence>
<gene>
    <name evidence="2" type="ORF">Hypma_013119</name>
</gene>
<feature type="compositionally biased region" description="Low complexity" evidence="1">
    <location>
        <begin position="155"/>
        <end position="164"/>
    </location>
</feature>
<feature type="region of interest" description="Disordered" evidence="1">
    <location>
        <begin position="155"/>
        <end position="175"/>
    </location>
</feature>
<dbReference type="InParanoid" id="A0A369JMY9"/>
<accession>A0A369JMY9</accession>
<protein>
    <submittedName>
        <fullName evidence="2">Uncharacterized protein</fullName>
    </submittedName>
</protein>
<evidence type="ECO:0000313" key="2">
    <source>
        <dbReference type="EMBL" id="RDB20146.1"/>
    </source>
</evidence>
<feature type="region of interest" description="Disordered" evidence="1">
    <location>
        <begin position="1"/>
        <end position="35"/>
    </location>
</feature>
<dbReference type="Proteomes" id="UP000076154">
    <property type="component" value="Unassembled WGS sequence"/>
</dbReference>
<dbReference type="OrthoDB" id="5392716at2759"/>
<reference evidence="2" key="1">
    <citation type="submission" date="2018-04" db="EMBL/GenBank/DDBJ databases">
        <title>Whole genome sequencing of Hypsizygus marmoreus.</title>
        <authorList>
            <person name="Choi I.-G."/>
            <person name="Min B."/>
            <person name="Kim J.-G."/>
            <person name="Kim S."/>
            <person name="Oh Y.-L."/>
            <person name="Kong W.-S."/>
            <person name="Park H."/>
            <person name="Jeong J."/>
            <person name="Song E.-S."/>
        </authorList>
    </citation>
    <scope>NUCLEOTIDE SEQUENCE [LARGE SCALE GENOMIC DNA]</scope>
    <source>
        <strain evidence="2">51987-8</strain>
    </source>
</reference>